<keyword evidence="1" id="KW-0812">Transmembrane</keyword>
<keyword evidence="1" id="KW-0472">Membrane</keyword>
<comment type="caution">
    <text evidence="2">The sequence shown here is derived from an EMBL/GenBank/DDBJ whole genome shotgun (WGS) entry which is preliminary data.</text>
</comment>
<proteinExistence type="predicted"/>
<organism evidence="2 3">
    <name type="scientific">Candidatus Desulfacyla euxinica</name>
    <dbReference type="NCBI Taxonomy" id="2841693"/>
    <lineage>
        <taxon>Bacteria</taxon>
        <taxon>Deltaproteobacteria</taxon>
        <taxon>Candidatus Desulfacyla</taxon>
    </lineage>
</organism>
<keyword evidence="2" id="KW-0645">Protease</keyword>
<dbReference type="EMBL" id="JACNJD010000261">
    <property type="protein sequence ID" value="MBC8178167.1"/>
    <property type="molecule type" value="Genomic_DNA"/>
</dbReference>
<protein>
    <submittedName>
        <fullName evidence="2">Protease HtpX</fullName>
    </submittedName>
</protein>
<dbReference type="GO" id="GO:0006508">
    <property type="term" value="P:proteolysis"/>
    <property type="evidence" value="ECO:0007669"/>
    <property type="project" value="UniProtKB-KW"/>
</dbReference>
<dbReference type="AlphaFoldDB" id="A0A8J6N195"/>
<keyword evidence="1" id="KW-1133">Transmembrane helix</keyword>
<evidence type="ECO:0000256" key="1">
    <source>
        <dbReference type="SAM" id="Phobius"/>
    </source>
</evidence>
<dbReference type="Proteomes" id="UP000650524">
    <property type="component" value="Unassembled WGS sequence"/>
</dbReference>
<evidence type="ECO:0000313" key="2">
    <source>
        <dbReference type="EMBL" id="MBC8178167.1"/>
    </source>
</evidence>
<feature type="transmembrane region" description="Helical" evidence="1">
    <location>
        <begin position="31"/>
        <end position="48"/>
    </location>
</feature>
<gene>
    <name evidence="2" type="ORF">H8E19_12240</name>
</gene>
<accession>A0A8J6N195</accession>
<keyword evidence="2" id="KW-0378">Hydrolase</keyword>
<feature type="transmembrane region" description="Helical" evidence="1">
    <location>
        <begin position="7"/>
        <end position="25"/>
    </location>
</feature>
<feature type="non-terminal residue" evidence="2">
    <location>
        <position position="71"/>
    </location>
</feature>
<reference evidence="2 3" key="1">
    <citation type="submission" date="2020-08" db="EMBL/GenBank/DDBJ databases">
        <title>Bridging the membrane lipid divide: bacteria of the FCB group superphylum have the potential to synthesize archaeal ether lipids.</title>
        <authorList>
            <person name="Villanueva L."/>
            <person name="Von Meijenfeldt F.A.B."/>
            <person name="Westbye A.B."/>
            <person name="Yadav S."/>
            <person name="Hopmans E.C."/>
            <person name="Dutilh B.E."/>
            <person name="Sinninghe Damste J.S."/>
        </authorList>
    </citation>
    <scope>NUCLEOTIDE SEQUENCE [LARGE SCALE GENOMIC DNA]</scope>
    <source>
        <strain evidence="2">NIOZ-UU27</strain>
    </source>
</reference>
<dbReference type="GO" id="GO:0008233">
    <property type="term" value="F:peptidase activity"/>
    <property type="evidence" value="ECO:0007669"/>
    <property type="project" value="UniProtKB-KW"/>
</dbReference>
<sequence length="71" mass="8024">MGNWFKTTLLLGAMTALIVWIGGLFGGKQGMIMAFILAMGMNFFSYWYSDKIVLKMYRAKEVGPNDFPGLY</sequence>
<evidence type="ECO:0000313" key="3">
    <source>
        <dbReference type="Proteomes" id="UP000650524"/>
    </source>
</evidence>
<name>A0A8J6N195_9DELT</name>